<proteinExistence type="predicted"/>
<name>A0ABV7A0R4_9PROT</name>
<evidence type="ECO:0000313" key="1">
    <source>
        <dbReference type="EMBL" id="MFC2927198.1"/>
    </source>
</evidence>
<evidence type="ECO:0008006" key="3">
    <source>
        <dbReference type="Google" id="ProtNLM"/>
    </source>
</evidence>
<dbReference type="EMBL" id="JBHRSV010000028">
    <property type="protein sequence ID" value="MFC2927198.1"/>
    <property type="molecule type" value="Genomic_DNA"/>
</dbReference>
<gene>
    <name evidence="1" type="ORF">ACFOOR_13890</name>
</gene>
<dbReference type="Proteomes" id="UP001595379">
    <property type="component" value="Unassembled WGS sequence"/>
</dbReference>
<sequence length="382" mass="42725">MLVIAAALALFVQDEPARSGASRDWDDVLDTEIGAEWTGPHREYDFWIGEWDANWRGREEDGLHHVANGIHQRHRVFPVLGGKAIIELAQPMEQPSGEARGRGFSIRYYDEARERWVMAQHWPNPQFDGVAFLDQLTGHADHGRIMVYSSALQQTSDAGRPTIRRYQFSDITGDRFRWDGANTTDNGDSWTTWMVVDFDRAGPQPDLPATSAAFPGQDEDLLCTEPPHGALDRLEGVWSGTALSPDGTSEPARLTGTRMLDGCAVLVVFERPESGYRSFTFWSYAPIFQRWYALYLNNQPGEGHRYYAGGVAEEGAWFGALPGAAIADETTPFIRNAAGDLPNAPARIGWTTLDDDHVVFRVEVRGADGEYAMRRVYDLSRD</sequence>
<protein>
    <recommendedName>
        <fullName evidence="3">DUF4185 domain-containing protein</fullName>
    </recommendedName>
</protein>
<evidence type="ECO:0000313" key="2">
    <source>
        <dbReference type="Proteomes" id="UP001595379"/>
    </source>
</evidence>
<organism evidence="1 2">
    <name type="scientific">Hyphobacterium vulgare</name>
    <dbReference type="NCBI Taxonomy" id="1736751"/>
    <lineage>
        <taxon>Bacteria</taxon>
        <taxon>Pseudomonadati</taxon>
        <taxon>Pseudomonadota</taxon>
        <taxon>Alphaproteobacteria</taxon>
        <taxon>Maricaulales</taxon>
        <taxon>Maricaulaceae</taxon>
        <taxon>Hyphobacterium</taxon>
    </lineage>
</organism>
<dbReference type="RefSeq" id="WP_343163182.1">
    <property type="nucleotide sequence ID" value="NZ_JBHRSV010000028.1"/>
</dbReference>
<accession>A0ABV7A0R4</accession>
<comment type="caution">
    <text evidence="1">The sequence shown here is derived from an EMBL/GenBank/DDBJ whole genome shotgun (WGS) entry which is preliminary data.</text>
</comment>
<keyword evidence="2" id="KW-1185">Reference proteome</keyword>
<reference evidence="2" key="1">
    <citation type="journal article" date="2019" name="Int. J. Syst. Evol. Microbiol.">
        <title>The Global Catalogue of Microorganisms (GCM) 10K type strain sequencing project: providing services to taxonomists for standard genome sequencing and annotation.</title>
        <authorList>
            <consortium name="The Broad Institute Genomics Platform"/>
            <consortium name="The Broad Institute Genome Sequencing Center for Infectious Disease"/>
            <person name="Wu L."/>
            <person name="Ma J."/>
        </authorList>
    </citation>
    <scope>NUCLEOTIDE SEQUENCE [LARGE SCALE GENOMIC DNA]</scope>
    <source>
        <strain evidence="2">KCTC 52487</strain>
    </source>
</reference>